<comment type="similarity">
    <text evidence="1">Belongs to the ATP-dependent AMP-binding enzyme family.</text>
</comment>
<organism evidence="6 7">
    <name type="scientific">Nannocystis pusilla</name>
    <dbReference type="NCBI Taxonomy" id="889268"/>
    <lineage>
        <taxon>Bacteria</taxon>
        <taxon>Pseudomonadati</taxon>
        <taxon>Myxococcota</taxon>
        <taxon>Polyangia</taxon>
        <taxon>Nannocystales</taxon>
        <taxon>Nannocystaceae</taxon>
        <taxon>Nannocystis</taxon>
    </lineage>
</organism>
<gene>
    <name evidence="6" type="ORF">OV079_33895</name>
</gene>
<proteinExistence type="inferred from homology"/>
<evidence type="ECO:0000256" key="4">
    <source>
        <dbReference type="ARBA" id="ARBA00023098"/>
    </source>
</evidence>
<evidence type="ECO:0000313" key="7">
    <source>
        <dbReference type="Proteomes" id="UP001150924"/>
    </source>
</evidence>
<reference evidence="6" key="1">
    <citation type="submission" date="2022-11" db="EMBL/GenBank/DDBJ databases">
        <title>Minimal conservation of predation-associated metabolite biosynthetic gene clusters underscores biosynthetic potential of Myxococcota including descriptions for ten novel species: Archangium lansinium sp. nov., Myxococcus landrumus sp. nov., Nannocystis bai.</title>
        <authorList>
            <person name="Ahearne A."/>
            <person name="Stevens C."/>
            <person name="Phillips K."/>
        </authorList>
    </citation>
    <scope>NUCLEOTIDE SEQUENCE</scope>
    <source>
        <strain evidence="6">Na p29</strain>
    </source>
</reference>
<name>A0A9X3EVR6_9BACT</name>
<dbReference type="Pfam" id="PF13193">
    <property type="entry name" value="AMP-binding_C"/>
    <property type="match status" value="1"/>
</dbReference>
<keyword evidence="4" id="KW-0443">Lipid metabolism</keyword>
<protein>
    <recommendedName>
        <fullName evidence="5">AMP-binding enzyme C-terminal domain-containing protein</fullName>
    </recommendedName>
</protein>
<feature type="domain" description="AMP-binding enzyme C-terminal" evidence="5">
    <location>
        <begin position="13"/>
        <end position="88"/>
    </location>
</feature>
<evidence type="ECO:0000256" key="2">
    <source>
        <dbReference type="ARBA" id="ARBA00022598"/>
    </source>
</evidence>
<dbReference type="PANTHER" id="PTHR43859:SF4">
    <property type="entry name" value="BUTANOATE--COA LIGASE AAE1-RELATED"/>
    <property type="match status" value="1"/>
</dbReference>
<dbReference type="AlphaFoldDB" id="A0A9X3EVR6"/>
<comment type="caution">
    <text evidence="6">The sequence shown here is derived from an EMBL/GenBank/DDBJ whole genome shotgun (WGS) entry which is preliminary data.</text>
</comment>
<dbReference type="Proteomes" id="UP001150924">
    <property type="component" value="Unassembled WGS sequence"/>
</dbReference>
<dbReference type="PANTHER" id="PTHR43859">
    <property type="entry name" value="ACYL-ACTIVATING ENZYME"/>
    <property type="match status" value="1"/>
</dbReference>
<keyword evidence="3" id="KW-0276">Fatty acid metabolism</keyword>
<dbReference type="InterPro" id="IPR025110">
    <property type="entry name" value="AMP-bd_C"/>
</dbReference>
<dbReference type="GO" id="GO:0006631">
    <property type="term" value="P:fatty acid metabolic process"/>
    <property type="evidence" value="ECO:0007669"/>
    <property type="project" value="UniProtKB-KW"/>
</dbReference>
<dbReference type="FunFam" id="3.30.300.30:FF:000008">
    <property type="entry name" value="2,3-dihydroxybenzoate-AMP ligase"/>
    <property type="match status" value="1"/>
</dbReference>
<accession>A0A9X3EVR6</accession>
<sequence length="102" mass="10912">MIISGGENVYCAEVENALASHAEILDAAVYGRADEKWGEVPVAAVVLRPGSTLDLDALRTFLDAHLARFKQPKAVVVLDVLPRNAGGKVIKSILRDRDPGSC</sequence>
<evidence type="ECO:0000256" key="1">
    <source>
        <dbReference type="ARBA" id="ARBA00006432"/>
    </source>
</evidence>
<dbReference type="InterPro" id="IPR045851">
    <property type="entry name" value="AMP-bd_C_sf"/>
</dbReference>
<evidence type="ECO:0000259" key="5">
    <source>
        <dbReference type="Pfam" id="PF13193"/>
    </source>
</evidence>
<dbReference type="Gene3D" id="3.30.300.30">
    <property type="match status" value="1"/>
</dbReference>
<evidence type="ECO:0000256" key="3">
    <source>
        <dbReference type="ARBA" id="ARBA00022832"/>
    </source>
</evidence>
<dbReference type="SUPFAM" id="SSF56801">
    <property type="entry name" value="Acetyl-CoA synthetase-like"/>
    <property type="match status" value="1"/>
</dbReference>
<keyword evidence="2" id="KW-0436">Ligase</keyword>
<evidence type="ECO:0000313" key="6">
    <source>
        <dbReference type="EMBL" id="MCY1010475.1"/>
    </source>
</evidence>
<dbReference type="EMBL" id="JAPNKE010000002">
    <property type="protein sequence ID" value="MCY1010475.1"/>
    <property type="molecule type" value="Genomic_DNA"/>
</dbReference>
<keyword evidence="7" id="KW-1185">Reference proteome</keyword>
<dbReference type="GO" id="GO:0016874">
    <property type="term" value="F:ligase activity"/>
    <property type="evidence" value="ECO:0007669"/>
    <property type="project" value="UniProtKB-KW"/>
</dbReference>